<dbReference type="AlphaFoldDB" id="X1DL04"/>
<protein>
    <recommendedName>
        <fullName evidence="2">Leucine-binding protein domain-containing protein</fullName>
    </recommendedName>
</protein>
<reference evidence="1" key="1">
    <citation type="journal article" date="2014" name="Front. Microbiol.">
        <title>High frequency of phylogenetically diverse reductive dehalogenase-homologous genes in deep subseafloor sedimentary metagenomes.</title>
        <authorList>
            <person name="Kawai M."/>
            <person name="Futagami T."/>
            <person name="Toyoda A."/>
            <person name="Takaki Y."/>
            <person name="Nishi S."/>
            <person name="Hori S."/>
            <person name="Arai W."/>
            <person name="Tsubouchi T."/>
            <person name="Morono Y."/>
            <person name="Uchiyama I."/>
            <person name="Ito T."/>
            <person name="Fujiyama A."/>
            <person name="Inagaki F."/>
            <person name="Takami H."/>
        </authorList>
    </citation>
    <scope>NUCLEOTIDE SEQUENCE</scope>
    <source>
        <strain evidence="1">Expedition CK06-06</strain>
    </source>
</reference>
<dbReference type="InterPro" id="IPR028082">
    <property type="entry name" value="Peripla_BP_I"/>
</dbReference>
<accession>X1DL04</accession>
<proteinExistence type="predicted"/>
<name>X1DL04_9ZZZZ</name>
<comment type="caution">
    <text evidence="1">The sequence shown here is derived from an EMBL/GenBank/DDBJ whole genome shotgun (WGS) entry which is preliminary data.</text>
</comment>
<sequence>MKRKKLWVLSGTILIAVILAVMPIMAGCAEPAPPEVKTLKIGCLMNFEFPLGVDCVNELEALVPVFNEKGGLVIDGERYNIDLIIYDSKFDPPTARAAVERLIYQDKVKFILGDETTDSWLPITE</sequence>
<gene>
    <name evidence="1" type="ORF">S03H2_09102</name>
</gene>
<dbReference type="PROSITE" id="PS51257">
    <property type="entry name" value="PROKAR_LIPOPROTEIN"/>
    <property type="match status" value="1"/>
</dbReference>
<dbReference type="PANTHER" id="PTHR30483">
    <property type="entry name" value="LEUCINE-SPECIFIC-BINDING PROTEIN"/>
    <property type="match status" value="1"/>
</dbReference>
<dbReference type="InterPro" id="IPR051010">
    <property type="entry name" value="BCAA_transport"/>
</dbReference>
<organism evidence="1">
    <name type="scientific">marine sediment metagenome</name>
    <dbReference type="NCBI Taxonomy" id="412755"/>
    <lineage>
        <taxon>unclassified sequences</taxon>
        <taxon>metagenomes</taxon>
        <taxon>ecological metagenomes</taxon>
    </lineage>
</organism>
<dbReference type="Gene3D" id="3.40.50.2300">
    <property type="match status" value="1"/>
</dbReference>
<feature type="non-terminal residue" evidence="1">
    <location>
        <position position="125"/>
    </location>
</feature>
<dbReference type="EMBL" id="BARU01004561">
    <property type="protein sequence ID" value="GAH21566.1"/>
    <property type="molecule type" value="Genomic_DNA"/>
</dbReference>
<evidence type="ECO:0000313" key="1">
    <source>
        <dbReference type="EMBL" id="GAH21566.1"/>
    </source>
</evidence>
<evidence type="ECO:0008006" key="2">
    <source>
        <dbReference type="Google" id="ProtNLM"/>
    </source>
</evidence>
<dbReference type="SUPFAM" id="SSF53822">
    <property type="entry name" value="Periplasmic binding protein-like I"/>
    <property type="match status" value="1"/>
</dbReference>